<dbReference type="PANTHER" id="PTHR43784">
    <property type="entry name" value="GDSL-LIKE LIPASE/ACYLHYDROLASE, PUTATIVE (AFU_ORTHOLOGUE AFUA_2G00820)-RELATED"/>
    <property type="match status" value="1"/>
</dbReference>
<protein>
    <submittedName>
        <fullName evidence="4">Lysophospholipase L1-like esterase</fullName>
    </submittedName>
</protein>
<dbReference type="InterPro" id="IPR036514">
    <property type="entry name" value="SGNH_hydro_sf"/>
</dbReference>
<feature type="domain" description="SGNH hydrolase-type esterase" evidence="3">
    <location>
        <begin position="76"/>
        <end position="245"/>
    </location>
</feature>
<dbReference type="InterPro" id="IPR053140">
    <property type="entry name" value="GDSL_Rv0518-like"/>
</dbReference>
<feature type="signal peptide" evidence="2">
    <location>
        <begin position="1"/>
        <end position="30"/>
    </location>
</feature>
<dbReference type="CDD" id="cd00229">
    <property type="entry name" value="SGNH_hydrolase"/>
    <property type="match status" value="1"/>
</dbReference>
<proteinExistence type="predicted"/>
<dbReference type="AlphaFoldDB" id="A0A4Q7MCM8"/>
<name>A0A4Q7MCM8_9MICO</name>
<evidence type="ECO:0000313" key="5">
    <source>
        <dbReference type="Proteomes" id="UP000293289"/>
    </source>
</evidence>
<dbReference type="SUPFAM" id="SSF52266">
    <property type="entry name" value="SGNH hydrolase"/>
    <property type="match status" value="1"/>
</dbReference>
<evidence type="ECO:0000256" key="2">
    <source>
        <dbReference type="SAM" id="SignalP"/>
    </source>
</evidence>
<evidence type="ECO:0000259" key="3">
    <source>
        <dbReference type="Pfam" id="PF13472"/>
    </source>
</evidence>
<accession>A0A4Q7MCM8</accession>
<evidence type="ECO:0000256" key="1">
    <source>
        <dbReference type="SAM" id="MobiDB-lite"/>
    </source>
</evidence>
<feature type="compositionally biased region" description="Low complexity" evidence="1">
    <location>
        <begin position="41"/>
        <end position="61"/>
    </location>
</feature>
<feature type="chain" id="PRO_5038794575" evidence="2">
    <location>
        <begin position="31"/>
        <end position="261"/>
    </location>
</feature>
<dbReference type="Pfam" id="PF13472">
    <property type="entry name" value="Lipase_GDSL_2"/>
    <property type="match status" value="1"/>
</dbReference>
<keyword evidence="5" id="KW-1185">Reference proteome</keyword>
<dbReference type="PANTHER" id="PTHR43784:SF2">
    <property type="entry name" value="GDSL-LIKE LIPASE_ACYLHYDROLASE, PUTATIVE (AFU_ORTHOLOGUE AFUA_2G00820)-RELATED"/>
    <property type="match status" value="1"/>
</dbReference>
<dbReference type="Gene3D" id="3.40.50.1110">
    <property type="entry name" value="SGNH hydrolase"/>
    <property type="match status" value="1"/>
</dbReference>
<comment type="caution">
    <text evidence="4">The sequence shown here is derived from an EMBL/GenBank/DDBJ whole genome shotgun (WGS) entry which is preliminary data.</text>
</comment>
<dbReference type="Proteomes" id="UP000293289">
    <property type="component" value="Unassembled WGS sequence"/>
</dbReference>
<dbReference type="EMBL" id="SGWY01000003">
    <property type="protein sequence ID" value="RZS64668.1"/>
    <property type="molecule type" value="Genomic_DNA"/>
</dbReference>
<sequence length="261" mass="26790">MMSSQQPGRAGSWATAIASVLSVITLTACATDAPAAPPAPSTAASTHAPAARPTTEPPTDAELLAGLPPEPRVLIVGDSFTEGYGASGPSAAWAAVAAESLQWRATIDGVGGTGFTKDVATDGRQGLDYRRRLEMHAAAGEQYDLVVLQGGLNDWQATRAAEVANVRASVAASRRAWPDAPVIVFGPSSPPATVDAQRYASAIASTGRAAGAIVVDPVGTRAWINEANAARFDVGDGLHLNDAGYLFLAARFVAEIDALED</sequence>
<evidence type="ECO:0000313" key="4">
    <source>
        <dbReference type="EMBL" id="RZS64668.1"/>
    </source>
</evidence>
<feature type="region of interest" description="Disordered" evidence="1">
    <location>
        <begin position="33"/>
        <end position="63"/>
    </location>
</feature>
<reference evidence="4 5" key="1">
    <citation type="submission" date="2019-02" db="EMBL/GenBank/DDBJ databases">
        <title>Genomic Encyclopedia of Type Strains, Phase IV (KMG-IV): sequencing the most valuable type-strain genomes for metagenomic binning, comparative biology and taxonomic classification.</title>
        <authorList>
            <person name="Goeker M."/>
        </authorList>
    </citation>
    <scope>NUCLEOTIDE SEQUENCE [LARGE SCALE GENOMIC DNA]</scope>
    <source>
        <strain evidence="4 5">DSM 43045</strain>
    </source>
</reference>
<organism evidence="4 5">
    <name type="scientific">Agromyces ramosus</name>
    <dbReference type="NCBI Taxonomy" id="33879"/>
    <lineage>
        <taxon>Bacteria</taxon>
        <taxon>Bacillati</taxon>
        <taxon>Actinomycetota</taxon>
        <taxon>Actinomycetes</taxon>
        <taxon>Micrococcales</taxon>
        <taxon>Microbacteriaceae</taxon>
        <taxon>Agromyces</taxon>
    </lineage>
</organism>
<dbReference type="InterPro" id="IPR013830">
    <property type="entry name" value="SGNH_hydro"/>
</dbReference>
<gene>
    <name evidence="4" type="ORF">EV187_3055</name>
</gene>
<keyword evidence="2" id="KW-0732">Signal</keyword>